<feature type="non-terminal residue" evidence="2">
    <location>
        <position position="1"/>
    </location>
</feature>
<organism evidence="2 3">
    <name type="scientific">Periconia macrospinosa</name>
    <dbReference type="NCBI Taxonomy" id="97972"/>
    <lineage>
        <taxon>Eukaryota</taxon>
        <taxon>Fungi</taxon>
        <taxon>Dikarya</taxon>
        <taxon>Ascomycota</taxon>
        <taxon>Pezizomycotina</taxon>
        <taxon>Dothideomycetes</taxon>
        <taxon>Pleosporomycetidae</taxon>
        <taxon>Pleosporales</taxon>
        <taxon>Massarineae</taxon>
        <taxon>Periconiaceae</taxon>
        <taxon>Periconia</taxon>
    </lineage>
</organism>
<sequence>AKLKHHYPVIWLIVLYIPLLFVPWVATVVLTYRPISRSTYYYPNGFNMDEYKQMQSWVTAIDVLNSIASLLAVPVVSFIIAQTAVIFSQRRAPARQLSVRDIFALADRAWTDTSVLMKLVRAKGHGSRAFNGFIAMASGFLFVSAVQPPLYQILADWKSINIPSGILGKTRISDTGFEIHRDRRIIGQDFEPAQMEMIPHATVLQSVQSELSSFPQGDAVNSLINARYGDSASRQMTVPAFFAALPYNTTTGTMRYHAMRYNSSIVCEVLSKDRFPSSCTGGKPYETSIKIQNDTSSTELRICVPGTWGTFPWTLSRNRQDIGEEVYLQV</sequence>
<evidence type="ECO:0000313" key="2">
    <source>
        <dbReference type="EMBL" id="PVI00149.1"/>
    </source>
</evidence>
<dbReference type="OrthoDB" id="5381672at2759"/>
<dbReference type="EMBL" id="KZ805378">
    <property type="protein sequence ID" value="PVI00149.1"/>
    <property type="molecule type" value="Genomic_DNA"/>
</dbReference>
<gene>
    <name evidence="2" type="ORF">DM02DRAFT_487798</name>
</gene>
<dbReference type="AlphaFoldDB" id="A0A2V1DQ46"/>
<name>A0A2V1DQ46_9PLEO</name>
<keyword evidence="1" id="KW-1133">Transmembrane helix</keyword>
<keyword evidence="3" id="KW-1185">Reference proteome</keyword>
<feature type="transmembrane region" description="Helical" evidence="1">
    <location>
        <begin position="9"/>
        <end position="32"/>
    </location>
</feature>
<accession>A0A2V1DQ46</accession>
<keyword evidence="1" id="KW-0812">Transmembrane</keyword>
<feature type="transmembrane region" description="Helical" evidence="1">
    <location>
        <begin position="67"/>
        <end position="87"/>
    </location>
</feature>
<protein>
    <submittedName>
        <fullName evidence="2">Uncharacterized protein</fullName>
    </submittedName>
</protein>
<feature type="non-terminal residue" evidence="2">
    <location>
        <position position="330"/>
    </location>
</feature>
<reference evidence="2 3" key="1">
    <citation type="journal article" date="2018" name="Sci. Rep.">
        <title>Comparative genomics provides insights into the lifestyle and reveals functional heterogeneity of dark septate endophytic fungi.</title>
        <authorList>
            <person name="Knapp D.G."/>
            <person name="Nemeth J.B."/>
            <person name="Barry K."/>
            <person name="Hainaut M."/>
            <person name="Henrissat B."/>
            <person name="Johnson J."/>
            <person name="Kuo A."/>
            <person name="Lim J.H.P."/>
            <person name="Lipzen A."/>
            <person name="Nolan M."/>
            <person name="Ohm R.A."/>
            <person name="Tamas L."/>
            <person name="Grigoriev I.V."/>
            <person name="Spatafora J.W."/>
            <person name="Nagy L.G."/>
            <person name="Kovacs G.M."/>
        </authorList>
    </citation>
    <scope>NUCLEOTIDE SEQUENCE [LARGE SCALE GENOMIC DNA]</scope>
    <source>
        <strain evidence="2 3">DSE2036</strain>
    </source>
</reference>
<dbReference type="Proteomes" id="UP000244855">
    <property type="component" value="Unassembled WGS sequence"/>
</dbReference>
<evidence type="ECO:0000256" key="1">
    <source>
        <dbReference type="SAM" id="Phobius"/>
    </source>
</evidence>
<evidence type="ECO:0000313" key="3">
    <source>
        <dbReference type="Proteomes" id="UP000244855"/>
    </source>
</evidence>
<proteinExistence type="predicted"/>
<keyword evidence="1" id="KW-0472">Membrane</keyword>